<reference evidence="5" key="2">
    <citation type="submission" date="2016-10" db="EMBL/GenBank/DDBJ databases">
        <authorList>
            <person name="Varghese N."/>
        </authorList>
    </citation>
    <scope>NUCLEOTIDE SEQUENCE [LARGE SCALE GENOMIC DNA]</scope>
    <source>
        <strain evidence="5">DSM 20639</strain>
    </source>
</reference>
<gene>
    <name evidence="3" type="ORF">R6G71_02945</name>
    <name evidence="4" type="ORF">SAMN05421878_1233</name>
</gene>
<name>A0A1G7ESQ3_9ACTO</name>
<dbReference type="Proteomes" id="UP001273799">
    <property type="component" value="Unassembled WGS sequence"/>
</dbReference>
<evidence type="ECO:0000313" key="5">
    <source>
        <dbReference type="Proteomes" id="UP000182744"/>
    </source>
</evidence>
<reference evidence="3" key="3">
    <citation type="submission" date="2023-10" db="EMBL/GenBank/DDBJ databases">
        <title>Whole Genome based description of the genera Actinobaculum and Actinotignum reveals a complex phylogenetic relationship within the species included in the genus Actinotignum.</title>
        <authorList>
            <person name="Jensen C.S."/>
            <person name="Dargis R."/>
            <person name="Kemp M."/>
            <person name="Christensen J.J."/>
        </authorList>
    </citation>
    <scope>NUCLEOTIDE SEQUENCE</scope>
    <source>
        <strain evidence="3">Actinobaculum_suis_CCUG19206T</strain>
    </source>
</reference>
<dbReference type="CDD" id="cd11614">
    <property type="entry name" value="SAF_CpaB_FlgA_like"/>
    <property type="match status" value="1"/>
</dbReference>
<feature type="transmembrane region" description="Helical" evidence="1">
    <location>
        <begin position="12"/>
        <end position="31"/>
    </location>
</feature>
<evidence type="ECO:0000259" key="2">
    <source>
        <dbReference type="SMART" id="SM00858"/>
    </source>
</evidence>
<proteinExistence type="predicted"/>
<dbReference type="AlphaFoldDB" id="A0A1G7ESQ3"/>
<keyword evidence="1" id="KW-0812">Transmembrane</keyword>
<dbReference type="Gene3D" id="3.90.1210.10">
    <property type="entry name" value="Antifreeze-like/N-acetylneuraminic acid synthase C-terminal domain"/>
    <property type="match status" value="1"/>
</dbReference>
<sequence length="210" mass="21753">MVNLHATLWRFRYILIAATAIGILASILSAIERLEPEMAAVVVVKNSVPAGTELSANDLETRLLPTDALPEGSLTEPREATGQVVATNLPAGMPLARSTLLGEEFLATAGSGQAIVPVHVAMDGTDAVAVPGARIALYSLPSGYEEAREAKLVTGHAIVVGLGATDSGSSIFREAESTRVVFVSIPQEEANAVLGYGAVAPMRAVIIDPA</sequence>
<dbReference type="Pfam" id="PF08666">
    <property type="entry name" value="SAF"/>
    <property type="match status" value="1"/>
</dbReference>
<dbReference type="SMART" id="SM00858">
    <property type="entry name" value="SAF"/>
    <property type="match status" value="1"/>
</dbReference>
<evidence type="ECO:0000256" key="1">
    <source>
        <dbReference type="SAM" id="Phobius"/>
    </source>
</evidence>
<reference evidence="4" key="1">
    <citation type="submission" date="2016-10" db="EMBL/GenBank/DDBJ databases">
        <authorList>
            <person name="de Groot N.N."/>
        </authorList>
    </citation>
    <scope>NUCLEOTIDE SEQUENCE [LARGE SCALE GENOMIC DNA]</scope>
    <source>
        <strain evidence="4">DSM 20639</strain>
    </source>
</reference>
<dbReference type="Proteomes" id="UP000182744">
    <property type="component" value="Unassembled WGS sequence"/>
</dbReference>
<feature type="domain" description="SAF" evidence="2">
    <location>
        <begin position="39"/>
        <end position="101"/>
    </location>
</feature>
<dbReference type="EMBL" id="JAWNFU010000001">
    <property type="protein sequence ID" value="MDY5153008.1"/>
    <property type="molecule type" value="Genomic_DNA"/>
</dbReference>
<organism evidence="4 5">
    <name type="scientific">Actinobaculum suis</name>
    <dbReference type="NCBI Taxonomy" id="1657"/>
    <lineage>
        <taxon>Bacteria</taxon>
        <taxon>Bacillati</taxon>
        <taxon>Actinomycetota</taxon>
        <taxon>Actinomycetes</taxon>
        <taxon>Actinomycetales</taxon>
        <taxon>Actinomycetaceae</taxon>
        <taxon>Actinobaculum</taxon>
    </lineage>
</organism>
<evidence type="ECO:0000313" key="3">
    <source>
        <dbReference type="EMBL" id="MDY5153008.1"/>
    </source>
</evidence>
<dbReference type="RefSeq" id="WP_074663858.1">
    <property type="nucleotide sequence ID" value="NZ_FNAU01000023.1"/>
</dbReference>
<accession>A0A1G7ESQ3</accession>
<keyword evidence="1" id="KW-0472">Membrane</keyword>
<dbReference type="EMBL" id="FNAU01000023">
    <property type="protein sequence ID" value="SDE66667.1"/>
    <property type="molecule type" value="Genomic_DNA"/>
</dbReference>
<evidence type="ECO:0000313" key="4">
    <source>
        <dbReference type="EMBL" id="SDE66667.1"/>
    </source>
</evidence>
<keyword evidence="5" id="KW-1185">Reference proteome</keyword>
<dbReference type="InterPro" id="IPR013974">
    <property type="entry name" value="SAF"/>
</dbReference>
<protein>
    <submittedName>
        <fullName evidence="4">Flp pilus assembly protein CpaB</fullName>
    </submittedName>
    <submittedName>
        <fullName evidence="3">SAF domain-containing protein</fullName>
    </submittedName>
</protein>
<keyword evidence="1" id="KW-1133">Transmembrane helix</keyword>